<feature type="domain" description="GUN4 N-terminal ARM-like repeat" evidence="2">
    <location>
        <begin position="21"/>
        <end position="87"/>
    </location>
</feature>
<dbReference type="EMBL" id="MG598531">
    <property type="protein sequence ID" value="AWD77320.1"/>
    <property type="molecule type" value="Genomic_DNA"/>
</dbReference>
<gene>
    <name evidence="3" type="primary">ycf53</name>
    <name evidence="3" type="ORF">Grafi_p060</name>
</gene>
<proteinExistence type="predicted"/>
<accession>A0A2S1FX43</accession>
<dbReference type="AlphaFoldDB" id="A0A2S1FX43"/>
<dbReference type="InterPro" id="IPR032192">
    <property type="entry name" value="GUN4_N"/>
</dbReference>
<evidence type="ECO:0000259" key="2">
    <source>
        <dbReference type="Pfam" id="PF16416"/>
    </source>
</evidence>
<dbReference type="Pfam" id="PF05419">
    <property type="entry name" value="GUN4"/>
    <property type="match status" value="1"/>
</dbReference>
<keyword evidence="3" id="KW-0150">Chloroplast</keyword>
<dbReference type="GeneID" id="36944846"/>
<dbReference type="Gene3D" id="1.25.40.620">
    <property type="match status" value="1"/>
</dbReference>
<reference evidence="3" key="1">
    <citation type="submission" date="2017-12" db="EMBL/GenBank/DDBJ databases">
        <title>Complete Sequences of the chloroplast DNA of the Grateloupia filicina.</title>
        <authorList>
            <person name="Liu T."/>
            <person name="Liu C."/>
            <person name="Li Y."/>
        </authorList>
    </citation>
    <scope>NUCLEOTIDE SEQUENCE</scope>
</reference>
<evidence type="ECO:0000259" key="1">
    <source>
        <dbReference type="Pfam" id="PF05419"/>
    </source>
</evidence>
<dbReference type="SUPFAM" id="SSF140869">
    <property type="entry name" value="GUN4-like"/>
    <property type="match status" value="1"/>
</dbReference>
<feature type="domain" description="GUN4-like" evidence="1">
    <location>
        <begin position="98"/>
        <end position="235"/>
    </location>
</feature>
<dbReference type="Gene3D" id="1.10.10.1770">
    <property type="entry name" value="Gun4-like"/>
    <property type="match status" value="1"/>
</dbReference>
<name>A0A2S1FX43_9FLOR</name>
<dbReference type="InterPro" id="IPR037215">
    <property type="entry name" value="GUN4-like_sf"/>
</dbReference>
<dbReference type="Pfam" id="PF16416">
    <property type="entry name" value="GUN4_N"/>
    <property type="match status" value="1"/>
</dbReference>
<sequence>MTKQAKINFIKTDKIVKLENSISTKEQIKIVKEIAKEGESGQQALLKLLTHRLIEKQIEIGYLDGIIFETLRSTEISYIKEELDKFFDEGLIKLDTNLKDDYQPLQQLLISQAFLEADKLTQVLLCKLAGLNEDNKRNWLYFTDISLLPSKDLYIIDKLWRIYSRGKFGFSIQRKIWLTNNCNWEKLWHKIGWKNQGTPCRYPNEFIWDTSAPSGHLPLFNQLRGVQVLSALFQHIVWDQSI</sequence>
<dbReference type="PANTHER" id="PTHR34800:SF1">
    <property type="entry name" value="TETRAPYRROLE-BINDING PROTEIN, CHLOROPLASTIC"/>
    <property type="match status" value="1"/>
</dbReference>
<geneLocation type="chloroplast" evidence="3"/>
<dbReference type="GO" id="GO:0046906">
    <property type="term" value="F:tetrapyrrole binding"/>
    <property type="evidence" value="ECO:0007669"/>
    <property type="project" value="TreeGrafter"/>
</dbReference>
<keyword evidence="3" id="KW-0934">Plastid</keyword>
<protein>
    <submittedName>
        <fullName evidence="3">Ycf53</fullName>
    </submittedName>
</protein>
<dbReference type="InterPro" id="IPR008629">
    <property type="entry name" value="GUN4-like"/>
</dbReference>
<evidence type="ECO:0000313" key="3">
    <source>
        <dbReference type="EMBL" id="AWD77320.1"/>
    </source>
</evidence>
<dbReference type="RefSeq" id="YP_009488630.1">
    <property type="nucleotide sequence ID" value="NC_037841.1"/>
</dbReference>
<dbReference type="CDD" id="cd16383">
    <property type="entry name" value="GUN4"/>
    <property type="match status" value="1"/>
</dbReference>
<organism evidence="3">
    <name type="scientific">Grateloupia filicina</name>
    <dbReference type="NCBI Taxonomy" id="31455"/>
    <lineage>
        <taxon>Eukaryota</taxon>
        <taxon>Rhodophyta</taxon>
        <taxon>Florideophyceae</taxon>
        <taxon>Rhodymeniophycidae</taxon>
        <taxon>Halymeniales</taxon>
        <taxon>Halymeniaceae</taxon>
        <taxon>Grateloupia</taxon>
    </lineage>
</organism>
<dbReference type="PANTHER" id="PTHR34800">
    <property type="entry name" value="TETRAPYRROLE-BINDING PROTEIN, CHLOROPLASTIC"/>
    <property type="match status" value="1"/>
</dbReference>
<dbReference type="InterPro" id="IPR016024">
    <property type="entry name" value="ARM-type_fold"/>
</dbReference>
<dbReference type="SUPFAM" id="SSF48371">
    <property type="entry name" value="ARM repeat"/>
    <property type="match status" value="1"/>
</dbReference>